<comment type="caution">
    <text evidence="1">The sequence shown here is derived from an EMBL/GenBank/DDBJ whole genome shotgun (WGS) entry which is preliminary data.</text>
</comment>
<keyword evidence="2" id="KW-1185">Reference proteome</keyword>
<dbReference type="RefSeq" id="WP_191319392.1">
    <property type="nucleotide sequence ID" value="NZ_BNCG01000008.1"/>
</dbReference>
<evidence type="ECO:0000313" key="1">
    <source>
        <dbReference type="EMBL" id="MFC3637410.1"/>
    </source>
</evidence>
<dbReference type="EMBL" id="JBHRYC010000038">
    <property type="protein sequence ID" value="MFC3637410.1"/>
    <property type="molecule type" value="Genomic_DNA"/>
</dbReference>
<accession>A0ABV7UFC6</accession>
<protein>
    <recommendedName>
        <fullName evidence="3">Glycosyl hydrolase</fullName>
    </recommendedName>
</protein>
<dbReference type="InterPro" id="IPR017853">
    <property type="entry name" value="GH"/>
</dbReference>
<organism evidence="1 2">
    <name type="scientific">Camelimonas fluminis</name>
    <dbReference type="NCBI Taxonomy" id="1576911"/>
    <lineage>
        <taxon>Bacteria</taxon>
        <taxon>Pseudomonadati</taxon>
        <taxon>Pseudomonadota</taxon>
        <taxon>Alphaproteobacteria</taxon>
        <taxon>Hyphomicrobiales</taxon>
        <taxon>Chelatococcaceae</taxon>
        <taxon>Camelimonas</taxon>
    </lineage>
</organism>
<proteinExistence type="predicted"/>
<reference evidence="2" key="1">
    <citation type="journal article" date="2019" name="Int. J. Syst. Evol. Microbiol.">
        <title>The Global Catalogue of Microorganisms (GCM) 10K type strain sequencing project: providing services to taxonomists for standard genome sequencing and annotation.</title>
        <authorList>
            <consortium name="The Broad Institute Genomics Platform"/>
            <consortium name="The Broad Institute Genome Sequencing Center for Infectious Disease"/>
            <person name="Wu L."/>
            <person name="Ma J."/>
        </authorList>
    </citation>
    <scope>NUCLEOTIDE SEQUENCE [LARGE SCALE GENOMIC DNA]</scope>
    <source>
        <strain evidence="2">KCTC 42282</strain>
    </source>
</reference>
<dbReference type="Gene3D" id="3.20.20.80">
    <property type="entry name" value="Glycosidases"/>
    <property type="match status" value="1"/>
</dbReference>
<name>A0ABV7UFC6_9HYPH</name>
<gene>
    <name evidence="1" type="ORF">ACFONL_08430</name>
</gene>
<evidence type="ECO:0000313" key="2">
    <source>
        <dbReference type="Proteomes" id="UP001595704"/>
    </source>
</evidence>
<dbReference type="Proteomes" id="UP001595704">
    <property type="component" value="Unassembled WGS sequence"/>
</dbReference>
<dbReference type="SUPFAM" id="SSF51445">
    <property type="entry name" value="(Trans)glycosidases"/>
    <property type="match status" value="1"/>
</dbReference>
<sequence>MEQQASLLSELNARSYRVDVTSLNQMEELARLRETLAARGIEVLPVLTPPLSLKDNDEPTLKARARAFAEAFVRRLPDVPVWELGNEMENYAIIQPCEMRDDGTQYPCEWGPAGGLGELDYYGPRYRKVAAVLSGLAEGVAAANPKARRALGSAGWGHTGIFSRLAKDGVPWEISVWHLYSVDPEWALKILASYGKPIWITEFNHDSGSYRDGKDGQAKGLVAIMDSLKRLASPYRIEAAHVYELLDEAYWAPHFEAYMGLVELERDGGNGWRTGARKPAFDAFRNAAAP</sequence>
<evidence type="ECO:0008006" key="3">
    <source>
        <dbReference type="Google" id="ProtNLM"/>
    </source>
</evidence>